<keyword evidence="1" id="KW-0472">Membrane</keyword>
<accession>A0A382LJ65</accession>
<protein>
    <submittedName>
        <fullName evidence="2">Uncharacterized protein</fullName>
    </submittedName>
</protein>
<reference evidence="2" key="1">
    <citation type="submission" date="2018-05" db="EMBL/GenBank/DDBJ databases">
        <authorList>
            <person name="Lanie J.A."/>
            <person name="Ng W.-L."/>
            <person name="Kazmierczak K.M."/>
            <person name="Andrzejewski T.M."/>
            <person name="Davidsen T.M."/>
            <person name="Wayne K.J."/>
            <person name="Tettelin H."/>
            <person name="Glass J.I."/>
            <person name="Rusch D."/>
            <person name="Podicherti R."/>
            <person name="Tsui H.-C.T."/>
            <person name="Winkler M.E."/>
        </authorList>
    </citation>
    <scope>NUCLEOTIDE SEQUENCE</scope>
</reference>
<organism evidence="2">
    <name type="scientific">marine metagenome</name>
    <dbReference type="NCBI Taxonomy" id="408172"/>
    <lineage>
        <taxon>unclassified sequences</taxon>
        <taxon>metagenomes</taxon>
        <taxon>ecological metagenomes</taxon>
    </lineage>
</organism>
<evidence type="ECO:0000256" key="1">
    <source>
        <dbReference type="SAM" id="Phobius"/>
    </source>
</evidence>
<dbReference type="EMBL" id="UINC01087140">
    <property type="protein sequence ID" value="SVC36263.1"/>
    <property type="molecule type" value="Genomic_DNA"/>
</dbReference>
<dbReference type="InterPro" id="IPR019734">
    <property type="entry name" value="TPR_rpt"/>
</dbReference>
<dbReference type="Pfam" id="PF01535">
    <property type="entry name" value="PPR"/>
    <property type="match status" value="2"/>
</dbReference>
<dbReference type="AlphaFoldDB" id="A0A382LJ65"/>
<evidence type="ECO:0000313" key="2">
    <source>
        <dbReference type="EMBL" id="SVC36263.1"/>
    </source>
</evidence>
<name>A0A382LJ65_9ZZZZ</name>
<feature type="non-terminal residue" evidence="2">
    <location>
        <position position="1"/>
    </location>
</feature>
<dbReference type="Gene3D" id="1.25.40.10">
    <property type="entry name" value="Tetratricopeptide repeat domain"/>
    <property type="match status" value="1"/>
</dbReference>
<feature type="non-terminal residue" evidence="2">
    <location>
        <position position="141"/>
    </location>
</feature>
<proteinExistence type="predicted"/>
<keyword evidence="1" id="KW-1133">Transmembrane helix</keyword>
<feature type="transmembrane region" description="Helical" evidence="1">
    <location>
        <begin position="6"/>
        <end position="23"/>
    </location>
</feature>
<dbReference type="Pfam" id="PF13176">
    <property type="entry name" value="TPR_7"/>
    <property type="match status" value="1"/>
</dbReference>
<sequence>MHLELNIFWLLLPVAALSGWWIGRSAQETKKLSKNIHPEYFKGLNFVLNEQPDKAIEVFIRMVEVDNETVETHLALGNLFRRRGEVDRAIRIHQNLIARPTLNQGQRAHALLELGMDYMHSGLLDRAEKLFLELVDLDLYL</sequence>
<dbReference type="InterPro" id="IPR011990">
    <property type="entry name" value="TPR-like_helical_dom_sf"/>
</dbReference>
<keyword evidence="1" id="KW-0812">Transmembrane</keyword>
<dbReference type="SUPFAM" id="SSF48452">
    <property type="entry name" value="TPR-like"/>
    <property type="match status" value="1"/>
</dbReference>
<dbReference type="InterPro" id="IPR002885">
    <property type="entry name" value="PPR_rpt"/>
</dbReference>
<gene>
    <name evidence="2" type="ORF">METZ01_LOCUS289117</name>
</gene>